<organism evidence="2 3">
    <name type="scientific">Metallosphaera yellowstonensis MK1</name>
    <dbReference type="NCBI Taxonomy" id="671065"/>
    <lineage>
        <taxon>Archaea</taxon>
        <taxon>Thermoproteota</taxon>
        <taxon>Thermoprotei</taxon>
        <taxon>Sulfolobales</taxon>
        <taxon>Sulfolobaceae</taxon>
        <taxon>Metallosphaera</taxon>
    </lineage>
</organism>
<evidence type="ECO:0000313" key="2">
    <source>
        <dbReference type="EMBL" id="EHP69054.1"/>
    </source>
</evidence>
<sequence length="55" mass="6239">MVMDPVCGMEVSETSKFKTMYKGKVYYFCGPGCKREFEKDPEGYLKSGPKGMPDM</sequence>
<dbReference type="EMBL" id="JH597768">
    <property type="protein sequence ID" value="EHP69054.1"/>
    <property type="molecule type" value="Genomic_DNA"/>
</dbReference>
<reference evidence="2 3" key="1">
    <citation type="submission" date="2012-01" db="EMBL/GenBank/DDBJ databases">
        <title>Improved High-Quality Draft sequence of Metallosphaera yellowstonensis MK1.</title>
        <authorList>
            <consortium name="US DOE Joint Genome Institute"/>
            <person name="Lucas S."/>
            <person name="Han J."/>
            <person name="Cheng J.-F."/>
            <person name="Goodwin L."/>
            <person name="Pitluck S."/>
            <person name="Peters L."/>
            <person name="Teshima H."/>
            <person name="Detter J.C."/>
            <person name="Han C."/>
            <person name="Tapia R."/>
            <person name="Land M."/>
            <person name="Hauser L."/>
            <person name="Kyrpides N."/>
            <person name="Kozubal M."/>
            <person name="Macur R.E."/>
            <person name="Jay Z."/>
            <person name="Inskeep W."/>
            <person name="Woyke T."/>
        </authorList>
    </citation>
    <scope>NUCLEOTIDE SEQUENCE [LARGE SCALE GENOMIC DNA]</scope>
    <source>
        <strain evidence="2 3">MK1</strain>
    </source>
</reference>
<dbReference type="InterPro" id="IPR009078">
    <property type="entry name" value="Ferritin-like_SF"/>
</dbReference>
<dbReference type="InterPro" id="IPR007029">
    <property type="entry name" value="YHS_dom"/>
</dbReference>
<dbReference type="Pfam" id="PF04945">
    <property type="entry name" value="YHS"/>
    <property type="match status" value="1"/>
</dbReference>
<dbReference type="SUPFAM" id="SSF47240">
    <property type="entry name" value="Ferritin-like"/>
    <property type="match status" value="1"/>
</dbReference>
<dbReference type="SMART" id="SM00746">
    <property type="entry name" value="TRASH"/>
    <property type="match status" value="1"/>
</dbReference>
<proteinExistence type="predicted"/>
<evidence type="ECO:0000313" key="3">
    <source>
        <dbReference type="Proteomes" id="UP000003980"/>
    </source>
</evidence>
<dbReference type="AlphaFoldDB" id="H2C5H7"/>
<keyword evidence="3" id="KW-1185">Reference proteome</keyword>
<dbReference type="OrthoDB" id="37898at2157"/>
<dbReference type="InterPro" id="IPR012348">
    <property type="entry name" value="RNR-like"/>
</dbReference>
<dbReference type="Proteomes" id="UP000003980">
    <property type="component" value="Unassembled WGS sequence"/>
</dbReference>
<accession>H2C5H7</accession>
<dbReference type="HOGENOM" id="CLU_185152_1_0_2"/>
<gene>
    <name evidence="2" type="ORF">MetMK1DRAFT_00018000</name>
</gene>
<feature type="domain" description="TRASH" evidence="1">
    <location>
        <begin position="4"/>
        <end position="41"/>
    </location>
</feature>
<dbReference type="GO" id="GO:0016491">
    <property type="term" value="F:oxidoreductase activity"/>
    <property type="evidence" value="ECO:0007669"/>
    <property type="project" value="InterPro"/>
</dbReference>
<name>H2C5H7_9CREN</name>
<evidence type="ECO:0000259" key="1">
    <source>
        <dbReference type="SMART" id="SM00746"/>
    </source>
</evidence>
<protein>
    <recommendedName>
        <fullName evidence="1">TRASH domain-containing protein</fullName>
    </recommendedName>
</protein>
<dbReference type="RefSeq" id="WP_009072679.1">
    <property type="nucleotide sequence ID" value="NZ_JH597768.1"/>
</dbReference>
<dbReference type="STRING" id="671065.MetMK1DRAFT_00018000"/>
<dbReference type="Gene3D" id="1.10.620.20">
    <property type="entry name" value="Ribonucleotide Reductase, subunit A"/>
    <property type="match status" value="1"/>
</dbReference>
<dbReference type="InterPro" id="IPR011017">
    <property type="entry name" value="TRASH_dom"/>
</dbReference>
<dbReference type="eggNOG" id="arCOG04507">
    <property type="taxonomic scope" value="Archaea"/>
</dbReference>